<comment type="similarity">
    <text evidence="2">Belongs to the UMP kinase family.</text>
</comment>
<evidence type="ECO:0000259" key="10">
    <source>
        <dbReference type="Pfam" id="PF00696"/>
    </source>
</evidence>
<keyword evidence="4" id="KW-0808">Transferase</keyword>
<evidence type="ECO:0000256" key="3">
    <source>
        <dbReference type="ARBA" id="ARBA00012899"/>
    </source>
</evidence>
<dbReference type="AlphaFoldDB" id="A0A382J4A9"/>
<keyword evidence="8" id="KW-0665">Pyrimidine biosynthesis</keyword>
<dbReference type="EMBL" id="UINC01071376">
    <property type="protein sequence ID" value="SVC06227.1"/>
    <property type="molecule type" value="Genomic_DNA"/>
</dbReference>
<dbReference type="InterPro" id="IPR036393">
    <property type="entry name" value="AceGlu_kinase-like_sf"/>
</dbReference>
<dbReference type="Gene3D" id="3.40.1160.10">
    <property type="entry name" value="Acetylglutamate kinase-like"/>
    <property type="match status" value="1"/>
</dbReference>
<evidence type="ECO:0000256" key="1">
    <source>
        <dbReference type="ARBA" id="ARBA00004791"/>
    </source>
</evidence>
<evidence type="ECO:0000256" key="5">
    <source>
        <dbReference type="ARBA" id="ARBA00022741"/>
    </source>
</evidence>
<dbReference type="InterPro" id="IPR001048">
    <property type="entry name" value="Asp/Glu/Uridylate_kinase"/>
</dbReference>
<dbReference type="Pfam" id="PF00696">
    <property type="entry name" value="AA_kinase"/>
    <property type="match status" value="1"/>
</dbReference>
<keyword evidence="7" id="KW-0067">ATP-binding</keyword>
<gene>
    <name evidence="11" type="ORF">METZ01_LOCUS259081</name>
</gene>
<keyword evidence="6" id="KW-0418">Kinase</keyword>
<dbReference type="PANTHER" id="PTHR42833">
    <property type="entry name" value="URIDYLATE KINASE"/>
    <property type="match status" value="1"/>
</dbReference>
<dbReference type="EC" id="2.7.4.22" evidence="3"/>
<protein>
    <recommendedName>
        <fullName evidence="3">UMP kinase</fullName>
        <ecNumber evidence="3">2.7.4.22</ecNumber>
    </recommendedName>
    <alternativeName>
        <fullName evidence="9">Uridine monophosphate kinase</fullName>
    </alternativeName>
</protein>
<evidence type="ECO:0000256" key="2">
    <source>
        <dbReference type="ARBA" id="ARBA00007614"/>
    </source>
</evidence>
<dbReference type="GO" id="GO:0033862">
    <property type="term" value="F:UMP kinase activity"/>
    <property type="evidence" value="ECO:0007669"/>
    <property type="project" value="UniProtKB-EC"/>
</dbReference>
<dbReference type="SUPFAM" id="SSF53633">
    <property type="entry name" value="Carbamate kinase-like"/>
    <property type="match status" value="1"/>
</dbReference>
<feature type="domain" description="Aspartate/glutamate/uridylate kinase" evidence="10">
    <location>
        <begin position="1"/>
        <end position="77"/>
    </location>
</feature>
<evidence type="ECO:0000256" key="8">
    <source>
        <dbReference type="ARBA" id="ARBA00022975"/>
    </source>
</evidence>
<evidence type="ECO:0000256" key="9">
    <source>
        <dbReference type="ARBA" id="ARBA00032092"/>
    </source>
</evidence>
<evidence type="ECO:0000313" key="11">
    <source>
        <dbReference type="EMBL" id="SVC06227.1"/>
    </source>
</evidence>
<dbReference type="GO" id="GO:0005524">
    <property type="term" value="F:ATP binding"/>
    <property type="evidence" value="ECO:0007669"/>
    <property type="project" value="UniProtKB-KW"/>
</dbReference>
<name>A0A382J4A9_9ZZZZ</name>
<evidence type="ECO:0000256" key="7">
    <source>
        <dbReference type="ARBA" id="ARBA00022840"/>
    </source>
</evidence>
<keyword evidence="5" id="KW-0547">Nucleotide-binding</keyword>
<organism evidence="11">
    <name type="scientific">marine metagenome</name>
    <dbReference type="NCBI Taxonomy" id="408172"/>
    <lineage>
        <taxon>unclassified sequences</taxon>
        <taxon>metagenomes</taxon>
        <taxon>ecological metagenomes</taxon>
    </lineage>
</organism>
<proteinExistence type="inferred from homology"/>
<sequence>TTDTAASLRGIEIEAELLLMAKYGVDGVYSEDPRINKNAKKFKHISYQDALTKKLKIMDTTALALCMDNDLPIVVFDMFKKGNLKGIITGDQNGTLLSNNNIF</sequence>
<dbReference type="GO" id="GO:0006225">
    <property type="term" value="P:UDP biosynthetic process"/>
    <property type="evidence" value="ECO:0007669"/>
    <property type="project" value="TreeGrafter"/>
</dbReference>
<evidence type="ECO:0000256" key="4">
    <source>
        <dbReference type="ARBA" id="ARBA00022679"/>
    </source>
</evidence>
<reference evidence="11" key="1">
    <citation type="submission" date="2018-05" db="EMBL/GenBank/DDBJ databases">
        <authorList>
            <person name="Lanie J.A."/>
            <person name="Ng W.-L."/>
            <person name="Kazmierczak K.M."/>
            <person name="Andrzejewski T.M."/>
            <person name="Davidsen T.M."/>
            <person name="Wayne K.J."/>
            <person name="Tettelin H."/>
            <person name="Glass J.I."/>
            <person name="Rusch D."/>
            <person name="Podicherti R."/>
            <person name="Tsui H.-C.T."/>
            <person name="Winkler M.E."/>
        </authorList>
    </citation>
    <scope>NUCLEOTIDE SEQUENCE</scope>
</reference>
<feature type="non-terminal residue" evidence="11">
    <location>
        <position position="1"/>
    </location>
</feature>
<evidence type="ECO:0000256" key="6">
    <source>
        <dbReference type="ARBA" id="ARBA00022777"/>
    </source>
</evidence>
<accession>A0A382J4A9</accession>
<dbReference type="PANTHER" id="PTHR42833:SF4">
    <property type="entry name" value="URIDYLATE KINASE PUMPKIN, CHLOROPLASTIC"/>
    <property type="match status" value="1"/>
</dbReference>
<comment type="pathway">
    <text evidence="1">Pyrimidine metabolism; CTP biosynthesis via de novo pathway; UDP from UMP (UMPK route): step 1/1.</text>
</comment>